<reference evidence="28" key="4">
    <citation type="submission" date="2025-09" db="UniProtKB">
        <authorList>
            <consortium name="Ensembl"/>
        </authorList>
    </citation>
    <scope>IDENTIFICATION</scope>
    <source>
        <strain evidence="28">17573</strain>
    </source>
</reference>
<evidence type="ECO:0000256" key="16">
    <source>
        <dbReference type="ARBA" id="ARBA00023157"/>
    </source>
</evidence>
<dbReference type="InterPro" id="IPR018097">
    <property type="entry name" value="EGF_Ca-bd_CS"/>
</dbReference>
<keyword evidence="19" id="KW-0807">Transducer</keyword>
<evidence type="ECO:0000256" key="10">
    <source>
        <dbReference type="ARBA" id="ARBA00022737"/>
    </source>
</evidence>
<evidence type="ECO:0000259" key="25">
    <source>
        <dbReference type="PROSITE" id="PS50026"/>
    </source>
</evidence>
<dbReference type="InterPro" id="IPR000832">
    <property type="entry name" value="GPCR_2_secretin-like"/>
</dbReference>
<feature type="transmembrane region" description="Helical" evidence="24">
    <location>
        <begin position="924"/>
        <end position="947"/>
    </location>
</feature>
<dbReference type="SMART" id="SM00303">
    <property type="entry name" value="GPS"/>
    <property type="match status" value="1"/>
</dbReference>
<keyword evidence="18" id="KW-0325">Glycoprotein</keyword>
<dbReference type="FunFam" id="1.20.1070.10:FF:000136">
    <property type="entry name" value="Adhesion G protein-coupled receptor E5"/>
    <property type="match status" value="1"/>
</dbReference>
<dbReference type="SUPFAM" id="SSF57196">
    <property type="entry name" value="EGF/Laminin"/>
    <property type="match status" value="1"/>
</dbReference>
<reference evidence="28" key="2">
    <citation type="submission" date="2019-01" db="EMBL/GenBank/DDBJ databases">
        <authorList>
            <person name="Graves T."/>
            <person name="Eichler E.E."/>
            <person name="Wilson R.K."/>
        </authorList>
    </citation>
    <scope>NUCLEOTIDE SEQUENCE [LARGE SCALE GENOMIC DNA]</scope>
    <source>
        <strain evidence="28">17573</strain>
    </source>
</reference>
<keyword evidence="9" id="KW-0732">Signal</keyword>
<dbReference type="InterPro" id="IPR057244">
    <property type="entry name" value="GAIN_B"/>
</dbReference>
<keyword evidence="7" id="KW-0597">Phosphoprotein</keyword>
<evidence type="ECO:0000259" key="27">
    <source>
        <dbReference type="PROSITE" id="PS50261"/>
    </source>
</evidence>
<feature type="domain" description="G-protein coupled receptors family 2 profile 2" evidence="27">
    <location>
        <begin position="734"/>
        <end position="977"/>
    </location>
</feature>
<dbReference type="VGNC" id="VGNC:69441">
    <property type="gene designation" value="ADGRE5"/>
</dbReference>
<sequence>MPKLWAQGEPHQRGHPELFLTRLLCACPGKSQMAPGLGPAAQPGCHTFPSRAASPNTEARGFVRATWWKLQQRVLKAGCTSFLLRECTRVCVCVSVCVRVCVFAAPLGLCFYCTFLLVSSCTASSGEGPGPAAVSPHLLHKVLASGQSAQPPSLRRGSPQSCPAWGDRTDLSHSLFPLPLLPAARTMGGRVFLAFCVWLTLLGAETQDSRDCARWCPENSSCVNATACRCNPGFSSSSEIFTSPTEICDDINECVPPSKVSCGKSSDCRNTEGSYDCVCNPGYELVSGAKTFKNESENTCQDVDECQQNPRLCKSYGTCVNTLGSFTCQCLPGFKFKPEDPKLCTDVNECTSGQNPCHSSTHCLNNVGSYQCRCRPGWQPIPGSPNGPNNTICEDVDECSSGLHQCDNSTVCFNIVGSYTCRCRPGWEPKHGIPNNQKDTVCKEMNFPTWTLPPGVHSQTLSQFFNKVQDLDRDFKTSSANVTIQNLIKLVDELMEAPGDIEALAPSVRHLIATQLLSNLEDILRILAKTLPEGPFTYLSPSNTELTLMIQKQGDKNVTMGQSNARMKLNWAVAAGAKDPGSPAVAGILSIQNMTTLLANASLNLHSKKQAELEEIYESNIRGVRLRRLSAVNSVFLSHNNTKELNFPILFAFSHLESSGGKEGRDPPAKDVMPGPRQELICAFWKSDSNRGGHWATEGCRVLGSKNGSTTCQCSHLSSFAILMAHYDLEDWKLSLITRVGLALSLFCLLLCILTFLLVRPIQGSRTTIHLHLCICLFVGSTIFLAGIENEGGQVGLRCRLVAGLLHYCFLAAFCWMSLEGLELYFLVVRVFQGQGLSTRWLCLIGYGVPLLIVGVSAAVYSKGYGRPRYCWLDFEQGFLWSFLGPVTFIILCNAVIFVTTVWKLTQKFSEINPDMKKLKKARALTITAIAQLFLLGCTWVFGLFIFDDRSLVLTYVFTILNCLQGAFLYLLHCLLNKKVREEYRKWACLVASGSKYSEFTSTTSGTGHNQTRVRGCAWGGCVGRKAPGLAGLRSHWALLSRPSGRQSLAYESTWFWTVQQLLWPQQLCTRRPSIFPSSTALLPPPSLPKPRVCLQEGVAAIVWHQSPGHPVGWSRSHWSYCWLPLSSTL</sequence>
<dbReference type="PROSITE" id="PS00650">
    <property type="entry name" value="G_PROTEIN_RECEP_F2_2"/>
    <property type="match status" value="1"/>
</dbReference>
<evidence type="ECO:0000256" key="20">
    <source>
        <dbReference type="ARBA" id="ARBA00055309"/>
    </source>
</evidence>
<dbReference type="InterPro" id="IPR001881">
    <property type="entry name" value="EGF-like_Ca-bd_dom"/>
</dbReference>
<keyword evidence="29" id="KW-1185">Reference proteome</keyword>
<evidence type="ECO:0000256" key="15">
    <source>
        <dbReference type="ARBA" id="ARBA00023136"/>
    </source>
</evidence>
<feature type="domain" description="EGF-like" evidence="25">
    <location>
        <begin position="302"/>
        <end position="345"/>
    </location>
</feature>
<dbReference type="FunFam" id="2.10.25.10:FF:000422">
    <property type="entry name" value="Adhesion G protein-coupled receptor E2"/>
    <property type="match status" value="1"/>
</dbReference>
<feature type="transmembrane region" description="Helical" evidence="24">
    <location>
        <begin position="740"/>
        <end position="759"/>
    </location>
</feature>
<keyword evidence="6 23" id="KW-0245">EGF-like domain</keyword>
<evidence type="ECO:0000256" key="17">
    <source>
        <dbReference type="ARBA" id="ARBA00023170"/>
    </source>
</evidence>
<dbReference type="PRINTS" id="PR00249">
    <property type="entry name" value="GPCRSECRETIN"/>
</dbReference>
<evidence type="ECO:0000259" key="26">
    <source>
        <dbReference type="PROSITE" id="PS50221"/>
    </source>
</evidence>
<keyword evidence="10" id="KW-0677">Repeat</keyword>
<dbReference type="PANTHER" id="PTHR12011:SF348">
    <property type="entry name" value="ADHESION G PROTEIN-COUPLED RECEPTOR E5"/>
    <property type="match status" value="1"/>
</dbReference>
<evidence type="ECO:0000256" key="14">
    <source>
        <dbReference type="ARBA" id="ARBA00023040"/>
    </source>
</evidence>
<dbReference type="GO" id="GO:0007155">
    <property type="term" value="P:cell adhesion"/>
    <property type="evidence" value="ECO:0007669"/>
    <property type="project" value="UniProtKB-KW"/>
</dbReference>
<evidence type="ECO:0000256" key="7">
    <source>
        <dbReference type="ARBA" id="ARBA00022553"/>
    </source>
</evidence>
<feature type="domain" description="GAIN-B" evidence="26">
    <location>
        <begin position="535"/>
        <end position="730"/>
    </location>
</feature>
<comment type="similarity">
    <text evidence="3">Belongs to the G-protein coupled receptor 2 family. LN-TM7 subfamily.</text>
</comment>
<keyword evidence="4" id="KW-1003">Cell membrane</keyword>
<gene>
    <name evidence="28 30" type="primary">ADGRE5</name>
</gene>
<accession>A0A5F8AM25</accession>
<dbReference type="PANTHER" id="PTHR12011">
    <property type="entry name" value="ADHESION G-PROTEIN COUPLED RECEPTOR"/>
    <property type="match status" value="1"/>
</dbReference>
<feature type="domain" description="EGF-like" evidence="25">
    <location>
        <begin position="395"/>
        <end position="433"/>
    </location>
</feature>
<dbReference type="STRING" id="9544.ENSMMUP00000078097"/>
<feature type="transmembrane region" description="Helical" evidence="24">
    <location>
        <begin position="771"/>
        <end position="788"/>
    </location>
</feature>
<dbReference type="GO" id="GO:0005576">
    <property type="term" value="C:extracellular region"/>
    <property type="evidence" value="ECO:0007669"/>
    <property type="project" value="UniProtKB-SubCell"/>
</dbReference>
<evidence type="ECO:0000256" key="3">
    <source>
        <dbReference type="ARBA" id="ARBA00010933"/>
    </source>
</evidence>
<feature type="transmembrane region" description="Helical" evidence="24">
    <location>
        <begin position="841"/>
        <end position="861"/>
    </location>
</feature>
<dbReference type="Proteomes" id="UP000006718">
    <property type="component" value="Chromosome 19"/>
</dbReference>
<dbReference type="Gene3D" id="2.60.220.50">
    <property type="match status" value="1"/>
</dbReference>
<dbReference type="SMR" id="A0A5F8AM25"/>
<dbReference type="InterPro" id="IPR000203">
    <property type="entry name" value="GPS"/>
</dbReference>
<protein>
    <recommendedName>
        <fullName evidence="21">Adhesion G protein-coupled receptor E5</fullName>
    </recommendedName>
    <alternativeName>
        <fullName evidence="22">Leukocyte antigen CD97</fullName>
    </alternativeName>
</protein>
<evidence type="ECO:0000256" key="5">
    <source>
        <dbReference type="ARBA" id="ARBA00022525"/>
    </source>
</evidence>
<dbReference type="FunFam" id="2.10.25.10:FF:000269">
    <property type="entry name" value="Adhesion G protein-coupled receptor E2"/>
    <property type="match status" value="1"/>
</dbReference>
<dbReference type="GO" id="GO:0002376">
    <property type="term" value="P:immune system process"/>
    <property type="evidence" value="ECO:0007669"/>
    <property type="project" value="UniProtKB-ARBA"/>
</dbReference>
<keyword evidence="12" id="KW-0130">Cell adhesion</keyword>
<dbReference type="PROSITE" id="PS50221">
    <property type="entry name" value="GAIN_B"/>
    <property type="match status" value="1"/>
</dbReference>
<keyword evidence="13 24" id="KW-1133">Transmembrane helix</keyword>
<evidence type="ECO:0000256" key="13">
    <source>
        <dbReference type="ARBA" id="ARBA00022989"/>
    </source>
</evidence>
<comment type="subcellular location">
    <subcellularLocation>
        <location evidence="2">Cell membrane</location>
        <topology evidence="2">Multi-pass membrane protein</topology>
    </subcellularLocation>
    <subcellularLocation>
        <location evidence="1">Secreted</location>
        <location evidence="1">Extracellular space</location>
    </subcellularLocation>
</comment>
<keyword evidence="8 24" id="KW-0812">Transmembrane</keyword>
<dbReference type="SUPFAM" id="SSF81321">
    <property type="entry name" value="Family A G protein-coupled receptor-like"/>
    <property type="match status" value="1"/>
</dbReference>
<dbReference type="CDD" id="cd00054">
    <property type="entry name" value="EGF_CA"/>
    <property type="match status" value="4"/>
</dbReference>
<dbReference type="InterPro" id="IPR049883">
    <property type="entry name" value="NOTCH1_EGF-like"/>
</dbReference>
<dbReference type="GO" id="GO:0005886">
    <property type="term" value="C:plasma membrane"/>
    <property type="evidence" value="ECO:0000318"/>
    <property type="project" value="GO_Central"/>
</dbReference>
<dbReference type="SMART" id="SM00181">
    <property type="entry name" value="EGF"/>
    <property type="match status" value="5"/>
</dbReference>
<evidence type="ECO:0000313" key="30">
    <source>
        <dbReference type="VGNC" id="VGNC:69441"/>
    </source>
</evidence>
<dbReference type="PROSITE" id="PS01187">
    <property type="entry name" value="EGF_CA"/>
    <property type="match status" value="2"/>
</dbReference>
<dbReference type="PROSITE" id="PS50026">
    <property type="entry name" value="EGF_3"/>
    <property type="match status" value="4"/>
</dbReference>
<dbReference type="FunCoup" id="A0A5F8AM25">
    <property type="interactions" value="533"/>
</dbReference>
<evidence type="ECO:0000256" key="9">
    <source>
        <dbReference type="ARBA" id="ARBA00022729"/>
    </source>
</evidence>
<dbReference type="FunFam" id="2.10.25.10:FF:000177">
    <property type="entry name" value="Adhesion G protein-coupled receptor E2"/>
    <property type="match status" value="1"/>
</dbReference>
<dbReference type="InterPro" id="IPR003056">
    <property type="entry name" value="GPCR_2_ADGRE2_ADGRE5"/>
</dbReference>
<dbReference type="PROSITE" id="PS00010">
    <property type="entry name" value="ASX_HYDROXYL"/>
    <property type="match status" value="4"/>
</dbReference>
<feature type="domain" description="EGF-like" evidence="25">
    <location>
        <begin position="250"/>
        <end position="289"/>
    </location>
</feature>
<dbReference type="Bgee" id="ENSMMUG00000005722">
    <property type="expression patterns" value="Expressed in spleen and 20 other cell types or tissues"/>
</dbReference>
<dbReference type="FunFam" id="2.60.220.50:FF:000007">
    <property type="entry name" value="Adhesion G protein-coupled receptor E5"/>
    <property type="match status" value="1"/>
</dbReference>
<dbReference type="InterPro" id="IPR017981">
    <property type="entry name" value="GPCR_2-like_7TM"/>
</dbReference>
<keyword evidence="15 24" id="KW-0472">Membrane</keyword>
<dbReference type="InterPro" id="IPR017983">
    <property type="entry name" value="GPCR_2_secretin-like_CS"/>
</dbReference>
<evidence type="ECO:0000256" key="2">
    <source>
        <dbReference type="ARBA" id="ARBA00004651"/>
    </source>
</evidence>
<keyword evidence="16" id="KW-1015">Disulfide bond</keyword>
<dbReference type="GO" id="GO:0004930">
    <property type="term" value="F:G protein-coupled receptor activity"/>
    <property type="evidence" value="ECO:0000318"/>
    <property type="project" value="GO_Central"/>
</dbReference>
<dbReference type="Pfam" id="PF00002">
    <property type="entry name" value="7tm_2"/>
    <property type="match status" value="1"/>
</dbReference>
<dbReference type="SUPFAM" id="SSF57184">
    <property type="entry name" value="Growth factor receptor domain"/>
    <property type="match status" value="1"/>
</dbReference>
<evidence type="ECO:0000256" key="12">
    <source>
        <dbReference type="ARBA" id="ARBA00022889"/>
    </source>
</evidence>
<evidence type="ECO:0000256" key="18">
    <source>
        <dbReference type="ARBA" id="ARBA00023180"/>
    </source>
</evidence>
<dbReference type="InParanoid" id="A0A5F8AM25"/>
<feature type="transmembrane region" description="Helical" evidence="24">
    <location>
        <begin position="953"/>
        <end position="976"/>
    </location>
</feature>
<reference evidence="28" key="3">
    <citation type="submission" date="2025-08" db="UniProtKB">
        <authorList>
            <consortium name="Ensembl"/>
        </authorList>
    </citation>
    <scope>IDENTIFICATION</scope>
    <source>
        <strain evidence="28">17573</strain>
    </source>
</reference>
<dbReference type="Pfam" id="PF01825">
    <property type="entry name" value="GPS"/>
    <property type="match status" value="1"/>
</dbReference>
<feature type="transmembrane region" description="Helical" evidence="24">
    <location>
        <begin position="881"/>
        <end position="903"/>
    </location>
</feature>
<dbReference type="InterPro" id="IPR009030">
    <property type="entry name" value="Growth_fac_rcpt_cys_sf"/>
</dbReference>
<dbReference type="AlphaFoldDB" id="A0A5F8AM25"/>
<evidence type="ECO:0000256" key="23">
    <source>
        <dbReference type="PROSITE-ProRule" id="PRU00076"/>
    </source>
</evidence>
<dbReference type="Ensembl" id="ENSMMUT00000103212.1">
    <property type="protein sequence ID" value="ENSMMUP00000078097.1"/>
    <property type="gene ID" value="ENSMMUG00000005722.4"/>
</dbReference>
<proteinExistence type="inferred from homology"/>
<dbReference type="GO" id="GO:0007186">
    <property type="term" value="P:G protein-coupled receptor signaling pathway"/>
    <property type="evidence" value="ECO:0000318"/>
    <property type="project" value="GO_Central"/>
</dbReference>
<evidence type="ECO:0000256" key="21">
    <source>
        <dbReference type="ARBA" id="ARBA00070225"/>
    </source>
</evidence>
<evidence type="ECO:0000313" key="29">
    <source>
        <dbReference type="Proteomes" id="UP000006718"/>
    </source>
</evidence>
<dbReference type="GO" id="GO:0007166">
    <property type="term" value="P:cell surface receptor signaling pathway"/>
    <property type="evidence" value="ECO:0007669"/>
    <property type="project" value="InterPro"/>
</dbReference>
<comment type="caution">
    <text evidence="23">Lacks conserved residue(s) required for the propagation of feature annotation.</text>
</comment>
<evidence type="ECO:0000256" key="4">
    <source>
        <dbReference type="ARBA" id="ARBA00022475"/>
    </source>
</evidence>
<dbReference type="InterPro" id="IPR046338">
    <property type="entry name" value="GAIN_dom_sf"/>
</dbReference>
<keyword evidence="14" id="KW-0297">G-protein coupled receptor</keyword>
<dbReference type="GeneTree" id="ENSGT00940000160578"/>
<keyword evidence="5" id="KW-0964">Secreted</keyword>
<evidence type="ECO:0000313" key="28">
    <source>
        <dbReference type="Ensembl" id="ENSMMUP00000078097.1"/>
    </source>
</evidence>
<dbReference type="PROSITE" id="PS50261">
    <property type="entry name" value="G_PROTEIN_RECEP_F2_4"/>
    <property type="match status" value="1"/>
</dbReference>
<evidence type="ECO:0000256" key="8">
    <source>
        <dbReference type="ARBA" id="ARBA00022692"/>
    </source>
</evidence>
<feature type="domain" description="EGF-like" evidence="25">
    <location>
        <begin position="346"/>
        <end position="384"/>
    </location>
</feature>
<organism evidence="28 29">
    <name type="scientific">Macaca mulatta</name>
    <name type="common">Rhesus macaque</name>
    <dbReference type="NCBI Taxonomy" id="9544"/>
    <lineage>
        <taxon>Eukaryota</taxon>
        <taxon>Metazoa</taxon>
        <taxon>Chordata</taxon>
        <taxon>Craniata</taxon>
        <taxon>Vertebrata</taxon>
        <taxon>Euteleostomi</taxon>
        <taxon>Mammalia</taxon>
        <taxon>Eutheria</taxon>
        <taxon>Euarchontoglires</taxon>
        <taxon>Primates</taxon>
        <taxon>Haplorrhini</taxon>
        <taxon>Catarrhini</taxon>
        <taxon>Cercopithecidae</taxon>
        <taxon>Cercopithecinae</taxon>
        <taxon>Macaca</taxon>
    </lineage>
</organism>
<name>A0A5F8AM25_MACMU</name>
<dbReference type="FunFam" id="2.10.25.10:FF:000216">
    <property type="entry name" value="Adhesion G protein-coupled receptor E2"/>
    <property type="match status" value="1"/>
</dbReference>
<reference evidence="29" key="1">
    <citation type="journal article" date="2007" name="Science">
        <title>Evolutionary and biomedical insights from the rhesus macaque genome.</title>
        <authorList>
            <person name="Gibbs R.A."/>
            <person name="Rogers J."/>
            <person name="Katze M.G."/>
            <person name="Bumgarner R."/>
            <person name="Weinstock G.M."/>
            <person name="Mardis E.R."/>
            <person name="Remington K.A."/>
            <person name="Strausberg R.L."/>
            <person name="Venter J.C."/>
            <person name="Wilson R.K."/>
            <person name="Batzer M.A."/>
            <person name="Bustamante C.D."/>
            <person name="Eichler E.E."/>
            <person name="Hahn M.W."/>
            <person name="Hardison R.C."/>
            <person name="Makova K.D."/>
            <person name="Miller W."/>
            <person name="Milosavljevic A."/>
            <person name="Palermo R.E."/>
            <person name="Siepel A."/>
            <person name="Sikela J.M."/>
            <person name="Attaway T."/>
            <person name="Bell S."/>
            <person name="Bernard K.E."/>
            <person name="Buhay C.J."/>
            <person name="Chandrabose M.N."/>
            <person name="Dao M."/>
            <person name="Davis C."/>
            <person name="Delehaunty K.D."/>
            <person name="Ding Y."/>
            <person name="Dinh H.H."/>
            <person name="Dugan-Rocha S."/>
            <person name="Fulton L.A."/>
            <person name="Gabisi R.A."/>
            <person name="Garner T.T."/>
            <person name="Godfrey J."/>
            <person name="Hawes A.C."/>
            <person name="Hernandez J."/>
            <person name="Hines S."/>
            <person name="Holder M."/>
            <person name="Hume J."/>
            <person name="Jhangiani S.N."/>
            <person name="Joshi V."/>
            <person name="Khan Z.M."/>
            <person name="Kirkness E.F."/>
            <person name="Cree A."/>
            <person name="Fowler R.G."/>
            <person name="Lee S."/>
            <person name="Lewis L.R."/>
            <person name="Li Z."/>
            <person name="Liu Y.-S."/>
            <person name="Moore S.M."/>
            <person name="Muzny D."/>
            <person name="Nazareth L.V."/>
            <person name="Ngo D.N."/>
            <person name="Okwuonu G.O."/>
            <person name="Pai G."/>
            <person name="Parker D."/>
            <person name="Paul H.A."/>
            <person name="Pfannkoch C."/>
            <person name="Pohl C.S."/>
            <person name="Rogers Y.-H.C."/>
            <person name="Ruiz S.J."/>
            <person name="Sabo A."/>
            <person name="Santibanez J."/>
            <person name="Schneider B.W."/>
            <person name="Smith S.M."/>
            <person name="Sodergren E."/>
            <person name="Svatek A.F."/>
            <person name="Utterback T.R."/>
            <person name="Vattathil S."/>
            <person name="Warren W."/>
            <person name="White C.S."/>
            <person name="Chinwalla A.T."/>
            <person name="Feng Y."/>
            <person name="Halpern A.L."/>
            <person name="Hillier L.W."/>
            <person name="Huang X."/>
            <person name="Minx P."/>
            <person name="Nelson J.O."/>
            <person name="Pepin K.H."/>
            <person name="Qin X."/>
            <person name="Sutton G.G."/>
            <person name="Venter E."/>
            <person name="Walenz B.P."/>
            <person name="Wallis J.W."/>
            <person name="Worley K.C."/>
            <person name="Yang S.-P."/>
            <person name="Jones S.M."/>
            <person name="Marra M.A."/>
            <person name="Rocchi M."/>
            <person name="Schein J.E."/>
            <person name="Baertsch R."/>
            <person name="Clarke L."/>
            <person name="Csuros M."/>
            <person name="Glasscock J."/>
            <person name="Harris R.A."/>
            <person name="Havlak P."/>
            <person name="Jackson A.R."/>
            <person name="Jiang H."/>
            <person name="Liu Y."/>
            <person name="Messina D.N."/>
            <person name="Shen Y."/>
            <person name="Song H.X.-Z."/>
            <person name="Wylie T."/>
            <person name="Zhang L."/>
            <person name="Birney E."/>
            <person name="Han K."/>
            <person name="Konkel M.K."/>
            <person name="Lee J."/>
            <person name="Smit A.F.A."/>
            <person name="Ullmer B."/>
            <person name="Wang H."/>
            <person name="Xing J."/>
            <person name="Burhans R."/>
            <person name="Cheng Z."/>
            <person name="Karro J.E."/>
            <person name="Ma J."/>
            <person name="Raney B."/>
            <person name="She X."/>
            <person name="Cox M.J."/>
            <person name="Demuth J.P."/>
            <person name="Dumas L.J."/>
            <person name="Han S.-G."/>
            <person name="Hopkins J."/>
            <person name="Karimpour-Fard A."/>
            <person name="Kim Y.H."/>
            <person name="Pollack J.R."/>
            <person name="Vinar T."/>
            <person name="Addo-Quaye C."/>
            <person name="Degenhardt J."/>
            <person name="Denby A."/>
            <person name="Hubisz M.J."/>
            <person name="Indap A."/>
            <person name="Kosiol C."/>
            <person name="Lahn B.T."/>
            <person name="Lawson H.A."/>
            <person name="Marklein A."/>
            <person name="Nielsen R."/>
            <person name="Vallender E.J."/>
            <person name="Clark A.G."/>
            <person name="Ferguson B."/>
            <person name="Hernandez R.D."/>
            <person name="Hirani K."/>
            <person name="Kehrer-Sawatzki H."/>
            <person name="Kolb J."/>
            <person name="Patil S."/>
            <person name="Pu L.-L."/>
            <person name="Ren Y."/>
            <person name="Smith D.G."/>
            <person name="Wheeler D.A."/>
            <person name="Schenck I."/>
            <person name="Ball E.V."/>
            <person name="Chen R."/>
            <person name="Cooper D.N."/>
            <person name="Giardine B."/>
            <person name="Hsu F."/>
            <person name="Kent W.J."/>
            <person name="Lesk A."/>
            <person name="Nelson D.L."/>
            <person name="O'brien W.E."/>
            <person name="Pruefer K."/>
            <person name="Stenson P.D."/>
            <person name="Wallace J.C."/>
            <person name="Ke H."/>
            <person name="Liu X.-M."/>
            <person name="Wang P."/>
            <person name="Xiang A.P."/>
            <person name="Yang F."/>
            <person name="Barber G.P."/>
            <person name="Haussler D."/>
            <person name="Karolchik D."/>
            <person name="Kern A.D."/>
            <person name="Kuhn R.M."/>
            <person name="Smith K.E."/>
            <person name="Zwieg A.S."/>
        </authorList>
    </citation>
    <scope>NUCLEOTIDE SEQUENCE [LARGE SCALE GENOMIC DNA]</scope>
    <source>
        <strain evidence="29">17573</strain>
    </source>
</reference>
<evidence type="ECO:0000256" key="19">
    <source>
        <dbReference type="ARBA" id="ARBA00023224"/>
    </source>
</evidence>
<dbReference type="PRINTS" id="PR01278">
    <property type="entry name" value="CD97PROTEIN"/>
</dbReference>
<dbReference type="ExpressionAtlas" id="A0A5F8AM25">
    <property type="expression patterns" value="baseline"/>
</dbReference>
<dbReference type="VEuPathDB" id="HostDB:ENSMMUG00000005722"/>
<dbReference type="Pfam" id="PF07645">
    <property type="entry name" value="EGF_CA"/>
    <property type="match status" value="4"/>
</dbReference>
<evidence type="ECO:0000256" key="22">
    <source>
        <dbReference type="ARBA" id="ARBA00075832"/>
    </source>
</evidence>
<comment type="function">
    <text evidence="20">Receptor potentially involved in both adhesion and signaling processes early after leukocyte activation. Plays an essential role in leukocyte migration.</text>
</comment>
<dbReference type="Gene3D" id="1.20.1070.10">
    <property type="entry name" value="Rhodopsin 7-helix transmembrane proteins"/>
    <property type="match status" value="1"/>
</dbReference>
<evidence type="ECO:0000256" key="6">
    <source>
        <dbReference type="ARBA" id="ARBA00022536"/>
    </source>
</evidence>
<evidence type="ECO:0000256" key="1">
    <source>
        <dbReference type="ARBA" id="ARBA00004239"/>
    </source>
</evidence>
<evidence type="ECO:0000256" key="11">
    <source>
        <dbReference type="ARBA" id="ARBA00022837"/>
    </source>
</evidence>
<keyword evidence="17" id="KW-0675">Receptor</keyword>
<evidence type="ECO:0000256" key="24">
    <source>
        <dbReference type="SAM" id="Phobius"/>
    </source>
</evidence>
<keyword evidence="11" id="KW-0106">Calcium</keyword>
<dbReference type="FunFam" id="2.10.25.10:FF:000382">
    <property type="entry name" value="Adhesion G protein-coupled receptor E2"/>
    <property type="match status" value="1"/>
</dbReference>
<dbReference type="InterPro" id="IPR000742">
    <property type="entry name" value="EGF"/>
</dbReference>
<feature type="transmembrane region" description="Helical" evidence="24">
    <location>
        <begin position="808"/>
        <end position="829"/>
    </location>
</feature>
<dbReference type="Gene3D" id="2.10.25.10">
    <property type="entry name" value="Laminin"/>
    <property type="match status" value="5"/>
</dbReference>
<dbReference type="InterPro" id="IPR000152">
    <property type="entry name" value="EGF-type_Asp/Asn_hydroxyl_site"/>
</dbReference>
<dbReference type="SMART" id="SM00179">
    <property type="entry name" value="EGF_CA"/>
    <property type="match status" value="4"/>
</dbReference>
<dbReference type="GO" id="GO:0005509">
    <property type="term" value="F:calcium ion binding"/>
    <property type="evidence" value="ECO:0007669"/>
    <property type="project" value="InterPro"/>
</dbReference>